<protein>
    <submittedName>
        <fullName evidence="1">Uncharacterized protein</fullName>
    </submittedName>
</protein>
<accession>A0A5J4P9D3</accession>
<dbReference type="AlphaFoldDB" id="A0A5J4P9D3"/>
<evidence type="ECO:0000313" key="1">
    <source>
        <dbReference type="EMBL" id="KAA6306077.1"/>
    </source>
</evidence>
<reference evidence="1" key="1">
    <citation type="submission" date="2019-03" db="EMBL/GenBank/DDBJ databases">
        <title>Single cell metagenomics reveals metabolic interactions within the superorganism composed of flagellate Streblomastix strix and complex community of Bacteroidetes bacteria on its surface.</title>
        <authorList>
            <person name="Treitli S.C."/>
            <person name="Kolisko M."/>
            <person name="Husnik F."/>
            <person name="Keeling P."/>
            <person name="Hampl V."/>
        </authorList>
    </citation>
    <scope>NUCLEOTIDE SEQUENCE</scope>
    <source>
        <strain evidence="1">STM</strain>
    </source>
</reference>
<dbReference type="EMBL" id="SNRY01010190">
    <property type="protein sequence ID" value="KAA6306077.1"/>
    <property type="molecule type" value="Genomic_DNA"/>
</dbReference>
<feature type="non-terminal residue" evidence="1">
    <location>
        <position position="1"/>
    </location>
</feature>
<sequence length="66" mass="7261">KKRMKKMIITITDNGTVTVSDKVKMNISEIADLFGIFHQTAKGVFAPLRNPALQVATARCAARQTN</sequence>
<organism evidence="1">
    <name type="scientific">termite gut metagenome</name>
    <dbReference type="NCBI Taxonomy" id="433724"/>
    <lineage>
        <taxon>unclassified sequences</taxon>
        <taxon>metagenomes</taxon>
        <taxon>organismal metagenomes</taxon>
    </lineage>
</organism>
<proteinExistence type="predicted"/>
<comment type="caution">
    <text evidence="1">The sequence shown here is derived from an EMBL/GenBank/DDBJ whole genome shotgun (WGS) entry which is preliminary data.</text>
</comment>
<gene>
    <name evidence="1" type="ORF">EZS27_042265</name>
</gene>
<name>A0A5J4P9D3_9ZZZZ</name>